<sequence>MHGTIIYREQKCGRAQIEKRTRLGRFLNGSAGAREKRSRVARTFW</sequence>
<evidence type="ECO:0000313" key="1">
    <source>
        <dbReference type="EMBL" id="KZS13617.1"/>
    </source>
</evidence>
<dbReference type="AlphaFoldDB" id="A0A164WVG0"/>
<accession>A0A164WVG0</accession>
<gene>
    <name evidence="1" type="ORF">APZ42_021207</name>
</gene>
<comment type="caution">
    <text evidence="1">The sequence shown here is derived from an EMBL/GenBank/DDBJ whole genome shotgun (WGS) entry which is preliminary data.</text>
</comment>
<proteinExistence type="predicted"/>
<organism evidence="1 2">
    <name type="scientific">Daphnia magna</name>
    <dbReference type="NCBI Taxonomy" id="35525"/>
    <lineage>
        <taxon>Eukaryota</taxon>
        <taxon>Metazoa</taxon>
        <taxon>Ecdysozoa</taxon>
        <taxon>Arthropoda</taxon>
        <taxon>Crustacea</taxon>
        <taxon>Branchiopoda</taxon>
        <taxon>Diplostraca</taxon>
        <taxon>Cladocera</taxon>
        <taxon>Anomopoda</taxon>
        <taxon>Daphniidae</taxon>
        <taxon>Daphnia</taxon>
    </lineage>
</organism>
<protein>
    <submittedName>
        <fullName evidence="1">Uncharacterized protein</fullName>
    </submittedName>
</protein>
<dbReference type="Proteomes" id="UP000076858">
    <property type="component" value="Unassembled WGS sequence"/>
</dbReference>
<name>A0A164WVG0_9CRUS</name>
<reference evidence="1 2" key="1">
    <citation type="submission" date="2016-03" db="EMBL/GenBank/DDBJ databases">
        <title>EvidentialGene: Evidence-directed Construction of Genes on Genomes.</title>
        <authorList>
            <person name="Gilbert D.G."/>
            <person name="Choi J.-H."/>
            <person name="Mockaitis K."/>
            <person name="Colbourne J."/>
            <person name="Pfrender M."/>
        </authorList>
    </citation>
    <scope>NUCLEOTIDE SEQUENCE [LARGE SCALE GENOMIC DNA]</scope>
    <source>
        <strain evidence="1 2">Xinb3</strain>
        <tissue evidence="1">Complete organism</tissue>
    </source>
</reference>
<evidence type="ECO:0000313" key="2">
    <source>
        <dbReference type="Proteomes" id="UP000076858"/>
    </source>
</evidence>
<keyword evidence="2" id="KW-1185">Reference proteome</keyword>
<dbReference type="EMBL" id="LRGB01001037">
    <property type="protein sequence ID" value="KZS13617.1"/>
    <property type="molecule type" value="Genomic_DNA"/>
</dbReference>